<dbReference type="Gene3D" id="3.40.50.720">
    <property type="entry name" value="NAD(P)-binding Rossmann-like Domain"/>
    <property type="match status" value="1"/>
</dbReference>
<dbReference type="AlphaFoldDB" id="A0AAF0I731"/>
<dbReference type="PROSITE" id="PS00061">
    <property type="entry name" value="ADH_SHORT"/>
    <property type="match status" value="1"/>
</dbReference>
<dbReference type="PANTHER" id="PTHR24321:SF8">
    <property type="entry name" value="ESTRADIOL 17-BETA-DEHYDROGENASE 8-RELATED"/>
    <property type="match status" value="1"/>
</dbReference>
<dbReference type="RefSeq" id="WP_275469807.1">
    <property type="nucleotide sequence ID" value="NZ_CP110232.1"/>
</dbReference>
<dbReference type="Pfam" id="PF13561">
    <property type="entry name" value="adh_short_C2"/>
    <property type="match status" value="1"/>
</dbReference>
<dbReference type="PRINTS" id="PR00081">
    <property type="entry name" value="GDHRDH"/>
</dbReference>
<evidence type="ECO:0000313" key="3">
    <source>
        <dbReference type="EMBL" id="WEG74008.1"/>
    </source>
</evidence>
<organism evidence="3 4">
    <name type="scientific">Vagococcus intermedius</name>
    <dbReference type="NCBI Taxonomy" id="2991418"/>
    <lineage>
        <taxon>Bacteria</taxon>
        <taxon>Bacillati</taxon>
        <taxon>Bacillota</taxon>
        <taxon>Bacilli</taxon>
        <taxon>Lactobacillales</taxon>
        <taxon>Enterococcaceae</taxon>
        <taxon>Vagococcus</taxon>
    </lineage>
</organism>
<dbReference type="InterPro" id="IPR020904">
    <property type="entry name" value="Sc_DH/Rdtase_CS"/>
</dbReference>
<dbReference type="EMBL" id="CP110232">
    <property type="protein sequence ID" value="WEG74008.1"/>
    <property type="molecule type" value="Genomic_DNA"/>
</dbReference>
<reference evidence="3" key="1">
    <citation type="submission" date="2022-10" db="EMBL/GenBank/DDBJ databases">
        <title>Vagococcus sp. isolated from poultry meat.</title>
        <authorList>
            <person name="Johansson P."/>
            <person name="Bjorkroth J."/>
        </authorList>
    </citation>
    <scope>NUCLEOTIDE SEQUENCE</scope>
    <source>
        <strain evidence="3">STAA11</strain>
    </source>
</reference>
<protein>
    <submittedName>
        <fullName evidence="3">Glucose 1-dehydrogenase</fullName>
        <ecNumber evidence="3">1.1.1.47</ecNumber>
    </submittedName>
</protein>
<dbReference type="NCBIfam" id="NF005559">
    <property type="entry name" value="PRK07231.1"/>
    <property type="match status" value="1"/>
</dbReference>
<dbReference type="GO" id="GO:0047936">
    <property type="term" value="F:glucose 1-dehydrogenase [NAD(P)+] activity"/>
    <property type="evidence" value="ECO:0007669"/>
    <property type="project" value="UniProtKB-EC"/>
</dbReference>
<keyword evidence="4" id="KW-1185">Reference proteome</keyword>
<evidence type="ECO:0000256" key="1">
    <source>
        <dbReference type="ARBA" id="ARBA00006484"/>
    </source>
</evidence>
<dbReference type="InterPro" id="IPR036291">
    <property type="entry name" value="NAD(P)-bd_dom_sf"/>
</dbReference>
<dbReference type="EC" id="1.1.1.47" evidence="3"/>
<dbReference type="PANTHER" id="PTHR24321">
    <property type="entry name" value="DEHYDROGENASES, SHORT CHAIN"/>
    <property type="match status" value="1"/>
</dbReference>
<dbReference type="PRINTS" id="PR00080">
    <property type="entry name" value="SDRFAMILY"/>
</dbReference>
<dbReference type="SUPFAM" id="SSF51735">
    <property type="entry name" value="NAD(P)-binding Rossmann-fold domains"/>
    <property type="match status" value="1"/>
</dbReference>
<keyword evidence="2 3" id="KW-0560">Oxidoreductase</keyword>
<evidence type="ECO:0000256" key="2">
    <source>
        <dbReference type="ARBA" id="ARBA00023002"/>
    </source>
</evidence>
<dbReference type="Proteomes" id="UP001179647">
    <property type="component" value="Chromosome"/>
</dbReference>
<evidence type="ECO:0000313" key="4">
    <source>
        <dbReference type="Proteomes" id="UP001179647"/>
    </source>
</evidence>
<gene>
    <name evidence="3" type="ORF">OL234_03605</name>
</gene>
<dbReference type="KEGG" id="vie:OL234_03605"/>
<proteinExistence type="inferred from homology"/>
<accession>A0AAF0I731</accession>
<dbReference type="FunFam" id="3.40.50.720:FF:000084">
    <property type="entry name" value="Short-chain dehydrogenase reductase"/>
    <property type="match status" value="1"/>
</dbReference>
<dbReference type="InterPro" id="IPR002347">
    <property type="entry name" value="SDR_fam"/>
</dbReference>
<comment type="similarity">
    <text evidence="1">Belongs to the short-chain dehydrogenases/reductases (SDR) family.</text>
</comment>
<sequence length="249" mass="26535">MKRFKDKVAIVTGGASGIGLATIREFFAEGAKVVIADFSDKGADIAAEFNQERSESALFIKVDVSQEEQVKNLFVETVKFFGKVDIVFANAGIADQGRITDISLADWDRIMGVNLTGVFLTDKFAVEQFLAQGSPGVIINCGSAHSLVAKTGITAYPAAKGGVKMLTQTLANDYAKDGIRVNTVAPGYIETPIIARANSEAKERLVSLHPMGRLGEPREIARGVLFLASEDASFITGTILPIDGGYTSV</sequence>
<name>A0AAF0I731_9ENTE</name>
<dbReference type="GO" id="GO:0008206">
    <property type="term" value="P:bile acid metabolic process"/>
    <property type="evidence" value="ECO:0007669"/>
    <property type="project" value="UniProtKB-ARBA"/>
</dbReference>